<keyword evidence="3" id="KW-1185">Reference proteome</keyword>
<feature type="signal peptide" evidence="1">
    <location>
        <begin position="1"/>
        <end position="22"/>
    </location>
</feature>
<organism evidence="2 3">
    <name type="scientific">Zosterops lateralis melanops</name>
    <dbReference type="NCBI Taxonomy" id="1220523"/>
    <lineage>
        <taxon>Eukaryota</taxon>
        <taxon>Metazoa</taxon>
        <taxon>Chordata</taxon>
        <taxon>Craniata</taxon>
        <taxon>Vertebrata</taxon>
        <taxon>Euteleostomi</taxon>
        <taxon>Archelosauria</taxon>
        <taxon>Archosauria</taxon>
        <taxon>Dinosauria</taxon>
        <taxon>Saurischia</taxon>
        <taxon>Theropoda</taxon>
        <taxon>Coelurosauria</taxon>
        <taxon>Aves</taxon>
        <taxon>Neognathae</taxon>
        <taxon>Neoaves</taxon>
        <taxon>Telluraves</taxon>
        <taxon>Australaves</taxon>
        <taxon>Passeriformes</taxon>
        <taxon>Sylvioidea</taxon>
        <taxon>Zosteropidae</taxon>
        <taxon>Zosterops</taxon>
    </lineage>
</organism>
<evidence type="ECO:0000256" key="1">
    <source>
        <dbReference type="SAM" id="SignalP"/>
    </source>
</evidence>
<dbReference type="AlphaFoldDB" id="A0A8D2P8I2"/>
<proteinExistence type="predicted"/>
<reference evidence="2" key="2">
    <citation type="submission" date="2025-09" db="UniProtKB">
        <authorList>
            <consortium name="Ensembl"/>
        </authorList>
    </citation>
    <scope>IDENTIFICATION</scope>
</reference>
<protein>
    <submittedName>
        <fullName evidence="2">Uncharacterized protein</fullName>
    </submittedName>
</protein>
<accession>A0A8D2P8I2</accession>
<name>A0A8D2P8I2_ZOSLA</name>
<keyword evidence="1" id="KW-0732">Signal</keyword>
<dbReference type="Proteomes" id="UP000694401">
    <property type="component" value="Unassembled WGS sequence"/>
</dbReference>
<dbReference type="Ensembl" id="ENSZLMT00000007727.1">
    <property type="protein sequence ID" value="ENSZLMP00000007515.1"/>
    <property type="gene ID" value="ENSZLMG00000005313.1"/>
</dbReference>
<evidence type="ECO:0000313" key="2">
    <source>
        <dbReference type="Ensembl" id="ENSZLMP00000007515.1"/>
    </source>
</evidence>
<feature type="chain" id="PRO_5034475665" evidence="1">
    <location>
        <begin position="23"/>
        <end position="50"/>
    </location>
</feature>
<sequence>LMNVLSLQNLLLCTWLLHSLSCHKVCKKHLVVYMFKVWCMRQSHFVKISK</sequence>
<evidence type="ECO:0000313" key="3">
    <source>
        <dbReference type="Proteomes" id="UP000694401"/>
    </source>
</evidence>
<reference evidence="2" key="1">
    <citation type="submission" date="2025-08" db="UniProtKB">
        <authorList>
            <consortium name="Ensembl"/>
        </authorList>
    </citation>
    <scope>IDENTIFICATION</scope>
</reference>